<organism evidence="3 4">
    <name type="scientific">Campylobacter geochelonis</name>
    <dbReference type="NCBI Taxonomy" id="1780362"/>
    <lineage>
        <taxon>Bacteria</taxon>
        <taxon>Pseudomonadati</taxon>
        <taxon>Campylobacterota</taxon>
        <taxon>Epsilonproteobacteria</taxon>
        <taxon>Campylobacterales</taxon>
        <taxon>Campylobacteraceae</taxon>
        <taxon>Campylobacter</taxon>
    </lineage>
</organism>
<name>A0A128EMB2_9BACT</name>
<keyword evidence="3" id="KW-0560">Oxidoreductase</keyword>
<evidence type="ECO:0000313" key="4">
    <source>
        <dbReference type="Proteomes" id="UP000069632"/>
    </source>
</evidence>
<evidence type="ECO:0000256" key="1">
    <source>
        <dbReference type="SAM" id="SignalP"/>
    </source>
</evidence>
<keyword evidence="1" id="KW-0732">Signal</keyword>
<dbReference type="InterPro" id="IPR012336">
    <property type="entry name" value="Thioredoxin-like_fold"/>
</dbReference>
<dbReference type="Pfam" id="PF13098">
    <property type="entry name" value="Thioredoxin_2"/>
    <property type="match status" value="1"/>
</dbReference>
<evidence type="ECO:0000259" key="2">
    <source>
        <dbReference type="Pfam" id="PF13098"/>
    </source>
</evidence>
<protein>
    <submittedName>
        <fullName evidence="3">Thiol peroxidase</fullName>
        <ecNumber evidence="3">1.11.1.-</ecNumber>
    </submittedName>
</protein>
<keyword evidence="4" id="KW-1185">Reference proteome</keyword>
<dbReference type="RefSeq" id="WP_075493078.1">
    <property type="nucleotide sequence ID" value="NZ_CP053844.1"/>
</dbReference>
<dbReference type="EC" id="1.11.1.-" evidence="3"/>
<keyword evidence="3" id="KW-0575">Peroxidase</keyword>
<sequence>MKKLVLTSLVAATAVFAATNEEILSLYSGMPHDIKSEIAKREAVKEAPEFDLVVVKLSQGQRSQEEIMFTKGDFLIPDLINLKTGESYKAKYQQSALEKNLAFAYKNEKAENIIKLGNDPKKPTIIMFTDPECPYCRMEMDKIDDTLKHSNVEVIMTSVHGSSGDAKGFKIYQETKSAKTDADKLKIIKKYYDPDLKDVKASPAEIQRMREIANKYFEAGLKGVPTIIEKDKLN</sequence>
<feature type="chain" id="PRO_5007281569" evidence="1">
    <location>
        <begin position="18"/>
        <end position="234"/>
    </location>
</feature>
<feature type="domain" description="Thioredoxin-like fold" evidence="2">
    <location>
        <begin position="121"/>
        <end position="231"/>
    </location>
</feature>
<dbReference type="InterPro" id="IPR036249">
    <property type="entry name" value="Thioredoxin-like_sf"/>
</dbReference>
<feature type="signal peptide" evidence="1">
    <location>
        <begin position="1"/>
        <end position="17"/>
    </location>
</feature>
<reference evidence="3 4" key="1">
    <citation type="submission" date="2016-02" db="EMBL/GenBank/DDBJ databases">
        <authorList>
            <consortium name="Pathogen Informatics"/>
        </authorList>
    </citation>
    <scope>NUCLEOTIDE SEQUENCE [LARGE SCALE GENOMIC DNA]</scope>
    <source>
        <strain evidence="3 4">RC20</strain>
    </source>
</reference>
<dbReference type="EMBL" id="FIZP01000001">
    <property type="protein sequence ID" value="CZE46796.1"/>
    <property type="molecule type" value="Genomic_DNA"/>
</dbReference>
<proteinExistence type="predicted"/>
<dbReference type="SUPFAM" id="SSF52833">
    <property type="entry name" value="Thioredoxin-like"/>
    <property type="match status" value="1"/>
</dbReference>
<dbReference type="OrthoDB" id="9800545at2"/>
<gene>
    <name evidence="3" type="primary">tpx_2</name>
    <name evidence="3" type="ORF">ERS672216_00560</name>
</gene>
<dbReference type="AlphaFoldDB" id="A0A128EMB2"/>
<dbReference type="Proteomes" id="UP000069632">
    <property type="component" value="Unassembled WGS sequence"/>
</dbReference>
<evidence type="ECO:0000313" key="3">
    <source>
        <dbReference type="EMBL" id="CZE46796.1"/>
    </source>
</evidence>
<dbReference type="GO" id="GO:0004601">
    <property type="term" value="F:peroxidase activity"/>
    <property type="evidence" value="ECO:0007669"/>
    <property type="project" value="UniProtKB-KW"/>
</dbReference>
<dbReference type="Gene3D" id="3.40.30.10">
    <property type="entry name" value="Glutaredoxin"/>
    <property type="match status" value="1"/>
</dbReference>
<accession>A0A128EMB2</accession>